<feature type="transmembrane region" description="Helical" evidence="2">
    <location>
        <begin position="458"/>
        <end position="477"/>
    </location>
</feature>
<feature type="transmembrane region" description="Helical" evidence="2">
    <location>
        <begin position="489"/>
        <end position="514"/>
    </location>
</feature>
<comment type="caution">
    <text evidence="3">The sequence shown here is derived from an EMBL/GenBank/DDBJ whole genome shotgun (WGS) entry which is preliminary data.</text>
</comment>
<keyword evidence="2" id="KW-0472">Membrane</keyword>
<dbReference type="PANTHER" id="PTHR33918">
    <property type="entry name" value="OS01G0704200 PROTEIN"/>
    <property type="match status" value="1"/>
</dbReference>
<feature type="region of interest" description="Disordered" evidence="1">
    <location>
        <begin position="79"/>
        <end position="100"/>
    </location>
</feature>
<feature type="transmembrane region" description="Helical" evidence="2">
    <location>
        <begin position="234"/>
        <end position="256"/>
    </location>
</feature>
<feature type="transmembrane region" description="Helical" evidence="2">
    <location>
        <begin position="540"/>
        <end position="561"/>
    </location>
</feature>
<dbReference type="Proteomes" id="UP000585474">
    <property type="component" value="Unassembled WGS sequence"/>
</dbReference>
<reference evidence="3 4" key="1">
    <citation type="submission" date="2019-07" db="EMBL/GenBank/DDBJ databases">
        <title>De Novo Assembly of kiwifruit Actinidia rufa.</title>
        <authorList>
            <person name="Sugita-Konishi S."/>
            <person name="Sato K."/>
            <person name="Mori E."/>
            <person name="Abe Y."/>
            <person name="Kisaki G."/>
            <person name="Hamano K."/>
            <person name="Suezawa K."/>
            <person name="Otani M."/>
            <person name="Fukuda T."/>
            <person name="Manabe T."/>
            <person name="Gomi K."/>
            <person name="Tabuchi M."/>
            <person name="Akimitsu K."/>
            <person name="Kataoka I."/>
        </authorList>
    </citation>
    <scope>NUCLEOTIDE SEQUENCE [LARGE SCALE GENOMIC DNA]</scope>
    <source>
        <strain evidence="4">cv. Fuchu</strain>
    </source>
</reference>
<name>A0A7J0GAK9_9ERIC</name>
<dbReference type="OrthoDB" id="1927955at2759"/>
<evidence type="ECO:0008006" key="5">
    <source>
        <dbReference type="Google" id="ProtNLM"/>
    </source>
</evidence>
<evidence type="ECO:0000313" key="4">
    <source>
        <dbReference type="Proteomes" id="UP000585474"/>
    </source>
</evidence>
<feature type="transmembrane region" description="Helical" evidence="2">
    <location>
        <begin position="192"/>
        <end position="214"/>
    </location>
</feature>
<keyword evidence="2" id="KW-1133">Transmembrane helix</keyword>
<protein>
    <recommendedName>
        <fullName evidence="5">Transmembrane protein</fullName>
    </recommendedName>
</protein>
<dbReference type="AlphaFoldDB" id="A0A7J0GAK9"/>
<proteinExistence type="predicted"/>
<dbReference type="GO" id="GO:0009507">
    <property type="term" value="C:chloroplast"/>
    <property type="evidence" value="ECO:0007669"/>
    <property type="project" value="TreeGrafter"/>
</dbReference>
<evidence type="ECO:0000256" key="2">
    <source>
        <dbReference type="SAM" id="Phobius"/>
    </source>
</evidence>
<organism evidence="3 4">
    <name type="scientific">Actinidia rufa</name>
    <dbReference type="NCBI Taxonomy" id="165716"/>
    <lineage>
        <taxon>Eukaryota</taxon>
        <taxon>Viridiplantae</taxon>
        <taxon>Streptophyta</taxon>
        <taxon>Embryophyta</taxon>
        <taxon>Tracheophyta</taxon>
        <taxon>Spermatophyta</taxon>
        <taxon>Magnoliopsida</taxon>
        <taxon>eudicotyledons</taxon>
        <taxon>Gunneridae</taxon>
        <taxon>Pentapetalae</taxon>
        <taxon>asterids</taxon>
        <taxon>Ericales</taxon>
        <taxon>Actinidiaceae</taxon>
        <taxon>Actinidia</taxon>
    </lineage>
</organism>
<dbReference type="PANTHER" id="PTHR33918:SF2">
    <property type="entry name" value="OS01G0704200 PROTEIN"/>
    <property type="match status" value="1"/>
</dbReference>
<sequence length="676" mass="76637">MKYKNTTARCLNVGQPKNPSWFKNSLNWDIPSEPETNEQVIDGVSKWLFRLVVESRCNCVRAPLLRIPKLKSLRVSAFKGNDQNDESGGRASGSKSAKKSVKLSYVQQGSEEALTESANMQDVPPSYASEEDEKVADSLAVQKLFKNWLTLLRTQPPQQVVDESLERTGLGGKLAMLGGMQKKERGEILKAAWCYFSSLDATITVPLLILIPSYLAVNVVYGAEVSKDLTPVWFLGPLIVAFYVKILQVIWALYIFSFQQTVKVAKSVPTYCIMAYTYIACGKLKQQVLDIKNFDYKALSKRKMTEFEEWVDDKYKDFLETIWPRYCRTIRQQFDAERLKWVKGYVFLLVLQVVKTCPVIHGILKVNDRFPKSQYIRYATFEDLSSPTELEPDDLEQENDYSVEDYSLSEDMSPVNDSHVHIERTGGRPGLITFYRHYYPREEEVLISGPRRNQNDPLWFVGPAVLVASFVFPSLYLRKILSALFEDSLLTDFLILFFTEALFYCGVAVFLLLVDHLQRPVVPVSAAYNRTLNLQLGHRISSVAVLVLSLIIPMVTMGFVWPWTGPAASATLAPYLVGIVVQFAFEQYARYIKSPSWPVIPIIFQVYRLHQLNRAAQLVTALSFTVRGAEMTSHNLAINSSLGTLLNVLQFLGVICIWSLSSFLMRILSSATIAEQ</sequence>
<accession>A0A7J0GAK9</accession>
<evidence type="ECO:0000256" key="1">
    <source>
        <dbReference type="SAM" id="MobiDB-lite"/>
    </source>
</evidence>
<keyword evidence="2" id="KW-0812">Transmembrane</keyword>
<keyword evidence="4" id="KW-1185">Reference proteome</keyword>
<feature type="transmembrane region" description="Helical" evidence="2">
    <location>
        <begin position="636"/>
        <end position="660"/>
    </location>
</feature>
<gene>
    <name evidence="3" type="ORF">Acr_19g0007670</name>
</gene>
<dbReference type="EMBL" id="BJWL01000019">
    <property type="protein sequence ID" value="GFZ07830.1"/>
    <property type="molecule type" value="Genomic_DNA"/>
</dbReference>
<evidence type="ECO:0000313" key="3">
    <source>
        <dbReference type="EMBL" id="GFZ07830.1"/>
    </source>
</evidence>